<feature type="region of interest" description="Disordered" evidence="10">
    <location>
        <begin position="1"/>
        <end position="26"/>
    </location>
</feature>
<feature type="compositionally biased region" description="Polar residues" evidence="10">
    <location>
        <begin position="1454"/>
        <end position="1467"/>
    </location>
</feature>
<feature type="compositionally biased region" description="Basic and acidic residues" evidence="10">
    <location>
        <begin position="1443"/>
        <end position="1453"/>
    </location>
</feature>
<reference evidence="13 14" key="1">
    <citation type="submission" date="2017-10" db="EMBL/GenBank/DDBJ databases">
        <title>Comparative genomics in systemic dimorphic fungi from Ajellomycetaceae.</title>
        <authorList>
            <person name="Munoz J.F."/>
            <person name="Mcewen J.G."/>
            <person name="Clay O.K."/>
            <person name="Cuomo C.A."/>
        </authorList>
    </citation>
    <scope>NUCLEOTIDE SEQUENCE [LARGE SCALE GENOMIC DNA]</scope>
    <source>
        <strain evidence="13 14">UAMH7299</strain>
    </source>
</reference>
<evidence type="ECO:0000256" key="1">
    <source>
        <dbReference type="ARBA" id="ARBA00022603"/>
    </source>
</evidence>
<dbReference type="GO" id="GO:0032259">
    <property type="term" value="P:methylation"/>
    <property type="evidence" value="ECO:0007669"/>
    <property type="project" value="UniProtKB-KW"/>
</dbReference>
<dbReference type="STRING" id="1447883.A0A2B7XDM1"/>
<evidence type="ECO:0000313" key="14">
    <source>
        <dbReference type="Proteomes" id="UP000224634"/>
    </source>
</evidence>
<dbReference type="InterPro" id="IPR001841">
    <property type="entry name" value="Znf_RING"/>
</dbReference>
<dbReference type="InterPro" id="IPR001525">
    <property type="entry name" value="C5_MeTfrase"/>
</dbReference>
<evidence type="ECO:0000256" key="2">
    <source>
        <dbReference type="ARBA" id="ARBA00022679"/>
    </source>
</evidence>
<keyword evidence="1" id="KW-0489">Methyltransferase</keyword>
<dbReference type="InterPro" id="IPR027417">
    <property type="entry name" value="P-loop_NTPase"/>
</dbReference>
<sequence length="2167" mass="243003">MAHQLETPNPDQRVPGGGTEDSPLPLHVDLPVIASGPEVKLPSPLSLNDALSPELACEKNNNEIEDASPLNVVDNNGAPKGDNSGILVNFPPEIVRGNYLSMSGKKPKPGLNPKLPPISNIQEIFDDLAVNAEQNGFSEFLRYIGARKLRVATMCSGTEAPLLALQMISDSFKRLFGQTFNMHHLFSAEIDPFKQSYIQRNFSPDILFRDVNELVADEATTAFGSLRQVPTDPDLLVVGFSCVDFSNLNLHRKALDEMGESGHTFYGILRYAQRCRPPLIVLENVCSAPWAFLKETFAEINYNAYHVKIDTKDYYLPQTRERGYMLCIDRAKLETEPAESKRSPFSAMMKKLERPASSPVTQFLLKNSDPRLQDGIDDISMISVKDRQAVDWTRYKARHVAYRMREGLGAKRPLSRWQDNGNCQMPDFYWHDWTKSQTERVWDTLDVNYLRTLIRGYDINFKSRVIDLSQGLDRELDLRASGVAGCLTPRGQHFVTSRGGPLLGIEALALQGIPIDRLILSSDAQRELHDLAGNAMSSTVVGAAIVSALILGHKALLPASSDEDVLMEEVPASRQILPVNSEAITTLPVGELECGIMTVADILDGSIRSARLCYCESQALVKRRDVLRCSKCGHTACARCGRNSSHEYEQISEKELNERTLPIEFEIELKRKLPMRLQINGLTSDMFRVLRTTNVPSEGKEAWDAFLHVLEPALQEELRFHTIERSGSWTITYRGPHSILKLTCSSLGLQWSLFILPPKDGPSNSPLRQMLLLPIAQMHPSGDNLLDGSWRIYSPVSFPFDIIVTSRGERVPSIGSKVGLQHPDFVDSKVWNQLNISAGDTDIGNLEFDIRGDYELLQDCEAACGSLHKRIPLGSEQPLYLFLDPTEIGPAELDSWVFSFDHSRLDPGQARSTVAQISPNWSASNLSEVPTRVRCWYRKWAGQEEVSLENFLASTSAIYQMPLSRLVTNMGGLDCQQSYIPMLMCSVPATGSERTLAPGTWNKSDPIESPVIFEDFAWLLQKASSIGQYTEWKQIDRSDNSLDCHVCAPPKPRIMWTLSEKGQVCPYENPEDAAIYERSIKQRPSSFLTFTRLDHESKVQFQISLNVLTLLHQARGRIANAKDVTLQWRLCIDSVGYLRQPLPKLEEKNNRHDHESAQPPGFINFPLRPEQLRSLNWMKEREGDDVQPFEEQEVVEAMIPAINWRAEGKASTSVLVRGGILGDDVGYGKTAVTLGLIDSHHVKDSRSVPGFADGAIPVKATLIVVPHHLVDQWFREIKKFLRNKYNVLQLKSIASLRQLTIERVQKADIILVSASVLRGASYYAKMESFAATPVVPKGEGRIFDEWIKDAMAGIKEHVNLLVKSGSEAVLRSIVAKHEEFQAAGGYLKYRPSRRLKGEKLKEHLSKLKKSLDSIQEEGEVVEDVDHELQPTVLGGKGTKRKRDPQGDSNEGKDQSPTLINRQASSGTAKRLKTEKPLESSEPGSEADKTFHLRLCKSDWTKLHSPLIHMFEFNRLVIDEFTYSKDRNYSSALAISARKKWILSGTPPLNDFADVKTFSPFLGISLGIDDNERAKPENERLRTIQRELTDAEQFQPFVTRHSAAWHERRHEIAQTLLDQFMRKNTPDIDEIPWTEYICEVTLSPPERATYIELYMQLVAQNLRLRRSGRGAYDTAEVARLNTILGNSYGPEEALLRCCCLFSGDNLSSRKGETSKSDSGSISEGLTDNPPNHASPDGSLKSDDGASSSKSEKSGKSIAEKRRQQLRDVVADIGDSMRRGLWLRSHVEADLVHFDTLLESIQNNALGDWHVTKELEKMVLFLKEGQSPDDGMMYYLAPQEKKEKPSDPRAEFPKTQTEFTSDLNYCTDSLRRLTHEAISRTRALRLLDAVTSFQPNSSTTSFGCHVCFFTSPDPVHFSILGDCGHTVCELCLAKCTLTEECPFHKCTGSVQSFRIVKPGELGWLKRDGPMDESWQAYGGSKFKELINLLQDASRIAPEDQVLLFIQFADVMEAASAALGTAGIPHLMVGANDRMAAAKITQFQMGTEKLKSKILILNLGDVTASGLNLQNANHIIFLSPLCARSQYDYTSGMAQAIGRSRRYGQQKHVHIYHFLTLNTIEVNIFEQRRQQHLAKRNKRFIPVSRDDLLASDELGWRGTSLDGSKSDWYH</sequence>
<feature type="compositionally biased region" description="Polar residues" evidence="10">
    <location>
        <begin position="1715"/>
        <end position="1730"/>
    </location>
</feature>
<keyword evidence="3" id="KW-0479">Metal-binding</keyword>
<keyword evidence="4" id="KW-0547">Nucleotide-binding</keyword>
<dbReference type="InterPro" id="IPR017907">
    <property type="entry name" value="Znf_RING_CS"/>
</dbReference>
<evidence type="ECO:0000256" key="8">
    <source>
        <dbReference type="ARBA" id="ARBA00022840"/>
    </source>
</evidence>
<dbReference type="PANTHER" id="PTHR45626">
    <property type="entry name" value="TRANSCRIPTION TERMINATION FACTOR 2-RELATED"/>
    <property type="match status" value="1"/>
</dbReference>
<dbReference type="Pfam" id="PF00145">
    <property type="entry name" value="DNA_methylase"/>
    <property type="match status" value="1"/>
</dbReference>
<dbReference type="PROSITE" id="PS00518">
    <property type="entry name" value="ZF_RING_1"/>
    <property type="match status" value="1"/>
</dbReference>
<dbReference type="CDD" id="cd18793">
    <property type="entry name" value="SF2_C_SNF"/>
    <property type="match status" value="1"/>
</dbReference>
<feature type="domain" description="Helicase C-terminal" evidence="12">
    <location>
        <begin position="1979"/>
        <end position="2146"/>
    </location>
</feature>
<dbReference type="CDD" id="cd16449">
    <property type="entry name" value="RING-HC"/>
    <property type="match status" value="1"/>
</dbReference>
<evidence type="ECO:0000256" key="4">
    <source>
        <dbReference type="ARBA" id="ARBA00022741"/>
    </source>
</evidence>
<dbReference type="InterPro" id="IPR001650">
    <property type="entry name" value="Helicase_C-like"/>
</dbReference>
<dbReference type="InterPro" id="IPR050628">
    <property type="entry name" value="SNF2_RAD54_helicase_TF"/>
</dbReference>
<protein>
    <recommendedName>
        <fullName evidence="15">RING-type domain-containing protein</fullName>
    </recommendedName>
</protein>
<comment type="caution">
    <text evidence="13">The sequence shown here is derived from an EMBL/GenBank/DDBJ whole genome shotgun (WGS) entry which is preliminary data.</text>
</comment>
<evidence type="ECO:0000256" key="9">
    <source>
        <dbReference type="PROSITE-ProRule" id="PRU00175"/>
    </source>
</evidence>
<feature type="domain" description="RING-type" evidence="11">
    <location>
        <begin position="1902"/>
        <end position="1943"/>
    </location>
</feature>
<evidence type="ECO:0000313" key="13">
    <source>
        <dbReference type="EMBL" id="PGH06832.1"/>
    </source>
</evidence>
<evidence type="ECO:0008006" key="15">
    <source>
        <dbReference type="Google" id="ProtNLM"/>
    </source>
</evidence>
<dbReference type="GO" id="GO:0005634">
    <property type="term" value="C:nucleus"/>
    <property type="evidence" value="ECO:0007669"/>
    <property type="project" value="TreeGrafter"/>
</dbReference>
<dbReference type="GO" id="GO:0008270">
    <property type="term" value="F:zinc ion binding"/>
    <property type="evidence" value="ECO:0007669"/>
    <property type="project" value="UniProtKB-KW"/>
</dbReference>
<dbReference type="InterPro" id="IPR049730">
    <property type="entry name" value="SNF2/RAD54-like_C"/>
</dbReference>
<name>A0A2B7XDM1_POLH7</name>
<evidence type="ECO:0000256" key="3">
    <source>
        <dbReference type="ARBA" id="ARBA00022723"/>
    </source>
</evidence>
<feature type="region of interest" description="Disordered" evidence="10">
    <location>
        <begin position="1421"/>
        <end position="1486"/>
    </location>
</feature>
<dbReference type="SUPFAM" id="SSF52540">
    <property type="entry name" value="P-loop containing nucleoside triphosphate hydrolases"/>
    <property type="match status" value="2"/>
</dbReference>
<feature type="region of interest" description="Disordered" evidence="10">
    <location>
        <begin position="1706"/>
        <end position="1761"/>
    </location>
</feature>
<dbReference type="GO" id="GO:0006281">
    <property type="term" value="P:DNA repair"/>
    <property type="evidence" value="ECO:0007669"/>
    <property type="project" value="TreeGrafter"/>
</dbReference>
<dbReference type="InterPro" id="IPR029063">
    <property type="entry name" value="SAM-dependent_MTases_sf"/>
</dbReference>
<evidence type="ECO:0000256" key="10">
    <source>
        <dbReference type="SAM" id="MobiDB-lite"/>
    </source>
</evidence>
<accession>A0A2B7XDM1</accession>
<proteinExistence type="predicted"/>
<feature type="compositionally biased region" description="Basic and acidic residues" evidence="10">
    <location>
        <begin position="1738"/>
        <end position="1761"/>
    </location>
</feature>
<dbReference type="GO" id="GO:0005524">
    <property type="term" value="F:ATP binding"/>
    <property type="evidence" value="ECO:0007669"/>
    <property type="project" value="UniProtKB-KW"/>
</dbReference>
<keyword evidence="7" id="KW-0862">Zinc</keyword>
<dbReference type="SMART" id="SM00487">
    <property type="entry name" value="DEXDc"/>
    <property type="match status" value="1"/>
</dbReference>
<dbReference type="OrthoDB" id="423221at2759"/>
<dbReference type="InterPro" id="IPR000330">
    <property type="entry name" value="SNF2_N"/>
</dbReference>
<evidence type="ECO:0000259" key="11">
    <source>
        <dbReference type="PROSITE" id="PS50089"/>
    </source>
</evidence>
<keyword evidence="14" id="KW-1185">Reference proteome</keyword>
<dbReference type="PROSITE" id="PS51194">
    <property type="entry name" value="HELICASE_CTER"/>
    <property type="match status" value="1"/>
</dbReference>
<keyword evidence="8" id="KW-0067">ATP-binding</keyword>
<dbReference type="Gene3D" id="3.40.50.300">
    <property type="entry name" value="P-loop containing nucleotide triphosphate hydrolases"/>
    <property type="match status" value="1"/>
</dbReference>
<dbReference type="PROSITE" id="PS50089">
    <property type="entry name" value="ZF_RING_2"/>
    <property type="match status" value="1"/>
</dbReference>
<keyword evidence="5 9" id="KW-0863">Zinc-finger</keyword>
<dbReference type="Gene3D" id="3.40.50.150">
    <property type="entry name" value="Vaccinia Virus protein VP39"/>
    <property type="match status" value="1"/>
</dbReference>
<dbReference type="Pfam" id="PF00176">
    <property type="entry name" value="SNF2-rel_dom"/>
    <property type="match status" value="1"/>
</dbReference>
<dbReference type="Gene3D" id="3.40.50.10810">
    <property type="entry name" value="Tandem AAA-ATPase domain"/>
    <property type="match status" value="1"/>
</dbReference>
<feature type="compositionally biased region" description="Polar residues" evidence="10">
    <location>
        <begin position="1"/>
        <end position="10"/>
    </location>
</feature>
<dbReference type="Proteomes" id="UP000224634">
    <property type="component" value="Unassembled WGS sequence"/>
</dbReference>
<keyword evidence="2" id="KW-0808">Transferase</keyword>
<dbReference type="GO" id="GO:0016787">
    <property type="term" value="F:hydrolase activity"/>
    <property type="evidence" value="ECO:0007669"/>
    <property type="project" value="UniProtKB-KW"/>
</dbReference>
<dbReference type="PANTHER" id="PTHR45626:SF26">
    <property type="entry name" value="FAMILY HELICASE, PUTATIVE (AFU_ORTHOLOGUE AFUA_2G09120)-RELATED"/>
    <property type="match status" value="1"/>
</dbReference>
<gene>
    <name evidence="13" type="ORF">AJ80_08105</name>
</gene>
<organism evidence="13 14">
    <name type="scientific">Polytolypa hystricis (strain UAMH7299)</name>
    <dbReference type="NCBI Taxonomy" id="1447883"/>
    <lineage>
        <taxon>Eukaryota</taxon>
        <taxon>Fungi</taxon>
        <taxon>Dikarya</taxon>
        <taxon>Ascomycota</taxon>
        <taxon>Pezizomycotina</taxon>
        <taxon>Eurotiomycetes</taxon>
        <taxon>Eurotiomycetidae</taxon>
        <taxon>Onygenales</taxon>
        <taxon>Onygenales incertae sedis</taxon>
        <taxon>Polytolypa</taxon>
    </lineage>
</organism>
<evidence type="ECO:0000256" key="6">
    <source>
        <dbReference type="ARBA" id="ARBA00022801"/>
    </source>
</evidence>
<evidence type="ECO:0000256" key="7">
    <source>
        <dbReference type="ARBA" id="ARBA00022833"/>
    </source>
</evidence>
<dbReference type="GO" id="GO:0008168">
    <property type="term" value="F:methyltransferase activity"/>
    <property type="evidence" value="ECO:0007669"/>
    <property type="project" value="UniProtKB-KW"/>
</dbReference>
<keyword evidence="6" id="KW-0378">Hydrolase</keyword>
<dbReference type="InterPro" id="IPR038718">
    <property type="entry name" value="SNF2-like_sf"/>
</dbReference>
<dbReference type="PROSITE" id="PS50152">
    <property type="entry name" value="25A_SYNTH_3"/>
    <property type="match status" value="1"/>
</dbReference>
<dbReference type="InterPro" id="IPR014001">
    <property type="entry name" value="Helicase_ATP-bd"/>
</dbReference>
<dbReference type="EMBL" id="PDNA01000175">
    <property type="protein sequence ID" value="PGH06832.1"/>
    <property type="molecule type" value="Genomic_DNA"/>
</dbReference>
<evidence type="ECO:0000259" key="12">
    <source>
        <dbReference type="PROSITE" id="PS51194"/>
    </source>
</evidence>
<dbReference type="SUPFAM" id="SSF53335">
    <property type="entry name" value="S-adenosyl-L-methionine-dependent methyltransferases"/>
    <property type="match status" value="1"/>
</dbReference>
<dbReference type="GO" id="GO:0008094">
    <property type="term" value="F:ATP-dependent activity, acting on DNA"/>
    <property type="evidence" value="ECO:0007669"/>
    <property type="project" value="TreeGrafter"/>
</dbReference>
<evidence type="ECO:0000256" key="5">
    <source>
        <dbReference type="ARBA" id="ARBA00022771"/>
    </source>
</evidence>